<feature type="compositionally biased region" description="Low complexity" evidence="7">
    <location>
        <begin position="667"/>
        <end position="686"/>
    </location>
</feature>
<protein>
    <submittedName>
        <fullName evidence="9">Putative tubulin glycylase 3b</fullName>
    </submittedName>
</protein>
<keyword evidence="3" id="KW-0436">Ligase</keyword>
<evidence type="ECO:0000256" key="3">
    <source>
        <dbReference type="ARBA" id="ARBA00022598"/>
    </source>
</evidence>
<dbReference type="Pfam" id="PF03133">
    <property type="entry name" value="TTL"/>
    <property type="match status" value="1"/>
</dbReference>
<evidence type="ECO:0000256" key="2">
    <source>
        <dbReference type="ARBA" id="ARBA00022490"/>
    </source>
</evidence>
<dbReference type="GO" id="GO:0005524">
    <property type="term" value="F:ATP binding"/>
    <property type="evidence" value="ECO:0007669"/>
    <property type="project" value="UniProtKB-UniRule"/>
</dbReference>
<dbReference type="InterPro" id="IPR004344">
    <property type="entry name" value="TTL/TTLL_fam"/>
</dbReference>
<evidence type="ECO:0000256" key="5">
    <source>
        <dbReference type="ARBA" id="ARBA00022840"/>
    </source>
</evidence>
<organism evidence="9">
    <name type="scientific">Culex tarsalis</name>
    <name type="common">Encephalitis mosquito</name>
    <dbReference type="NCBI Taxonomy" id="7177"/>
    <lineage>
        <taxon>Eukaryota</taxon>
        <taxon>Metazoa</taxon>
        <taxon>Ecdysozoa</taxon>
        <taxon>Arthropoda</taxon>
        <taxon>Hexapoda</taxon>
        <taxon>Insecta</taxon>
        <taxon>Pterygota</taxon>
        <taxon>Neoptera</taxon>
        <taxon>Endopterygota</taxon>
        <taxon>Diptera</taxon>
        <taxon>Nematocera</taxon>
        <taxon>Culicoidea</taxon>
        <taxon>Culicidae</taxon>
        <taxon>Culicinae</taxon>
        <taxon>Culicini</taxon>
        <taxon>Culex</taxon>
        <taxon>Culex</taxon>
    </lineage>
</organism>
<proteinExistence type="predicted"/>
<keyword evidence="2" id="KW-0963">Cytoplasm</keyword>
<dbReference type="GO" id="GO:0005930">
    <property type="term" value="C:axoneme"/>
    <property type="evidence" value="ECO:0007669"/>
    <property type="project" value="TreeGrafter"/>
</dbReference>
<dbReference type="PANTHER" id="PTHR45870">
    <property type="entry name" value="TUBULIN MONOGLYCYLASE TTLL3"/>
    <property type="match status" value="1"/>
</dbReference>
<evidence type="ECO:0000256" key="4">
    <source>
        <dbReference type="ARBA" id="ARBA00022741"/>
    </source>
</evidence>
<comment type="subcellular location">
    <subcellularLocation>
        <location evidence="1">Cytoplasm</location>
    </subcellularLocation>
</comment>
<dbReference type="AlphaFoldDB" id="A0A1Q3FST3"/>
<keyword evidence="5 6" id="KW-0067">ATP-binding</keyword>
<evidence type="ECO:0000313" key="9">
    <source>
        <dbReference type="EMBL" id="JAV30659.1"/>
    </source>
</evidence>
<evidence type="ECO:0000256" key="7">
    <source>
        <dbReference type="SAM" id="MobiDB-lite"/>
    </source>
</evidence>
<dbReference type="InterPro" id="IPR051437">
    <property type="entry name" value="TTLL_monoglycylase"/>
</dbReference>
<dbReference type="GO" id="GO:0003341">
    <property type="term" value="P:cilium movement"/>
    <property type="evidence" value="ECO:0007669"/>
    <property type="project" value="TreeGrafter"/>
</dbReference>
<dbReference type="PROSITE" id="PS50975">
    <property type="entry name" value="ATP_GRASP"/>
    <property type="match status" value="1"/>
</dbReference>
<feature type="region of interest" description="Disordered" evidence="7">
    <location>
        <begin position="49"/>
        <end position="69"/>
    </location>
</feature>
<feature type="region of interest" description="Disordered" evidence="7">
    <location>
        <begin position="633"/>
        <end position="698"/>
    </location>
</feature>
<feature type="domain" description="ATP-grasp" evidence="8">
    <location>
        <begin position="550"/>
        <end position="594"/>
    </location>
</feature>
<dbReference type="GO" id="GO:0070736">
    <property type="term" value="F:protein-glycine ligase activity, initiating"/>
    <property type="evidence" value="ECO:0007669"/>
    <property type="project" value="TreeGrafter"/>
</dbReference>
<accession>A0A1Q3FST3</accession>
<dbReference type="GO" id="GO:0015630">
    <property type="term" value="C:microtubule cytoskeleton"/>
    <property type="evidence" value="ECO:0007669"/>
    <property type="project" value="TreeGrafter"/>
</dbReference>
<keyword evidence="4 6" id="KW-0547">Nucleotide-binding</keyword>
<dbReference type="PANTHER" id="PTHR45870:SF2">
    <property type="entry name" value="TUBULIN MONOGLYCYLASE TTLL3"/>
    <property type="match status" value="1"/>
</dbReference>
<dbReference type="PROSITE" id="PS51221">
    <property type="entry name" value="TTL"/>
    <property type="match status" value="1"/>
</dbReference>
<sequence>MHLKVKHVEDIWDHDPGVDLADITLQLGNLEPSQDDRAELVQQRIDLLTRQQSKDTSPTTGSKCSTPLKMNTFPRVKKQEDDDFVLNQRKRRFFHNYSFNFQKHKQLKEKITAAIERKNIFSIVGQYPALRKALKKRNWLEKQTYKCALAQDLSMHSLLHKAHEGNEFEEALISRILRPHNADFIWQNRHIKESKKDRFYTPYRSRIYYERTTDFTMKEGLVKVIETIHWHQDDGIAELDSPRTHLLDCEESITRFLEDFQLTTCTSFLHHLSKFLDSLFDEEGTKEITIIHTAMNYCRYHLACARHEDVDYQEYCAPLLSADDRATIVQILREEARFKMLPGYEILSLVAQVKKLVLEATKHFPDMKIDGVRNVWILKPGNRCRGLGIQIFNDDRKLLEFVDANPDQKYVAQKYIEKPLLIHNTKFDIRQYFLVTFTGNYLKVWMFRDCYLRFSSREFNLDDYNESIHLTNYSIQKYYAAEKARKPDSPLPGCNMWSSKQFQQHLQSLDKGYYWERKIYPDMKKSILAIVLASTDGMKMERNMFELYGADFMVTDNFRTMLIEINSSPDLSSSTEVTEVICPAVLEDLVKVVIDNTNDKRAGTGQFECIFSAEIPRVAPYCYGMMLEGKPLGPKNRCKSPQPPTGPPMYSLNRSRANRSCGGTSGGSSTTSASGGNSSKGSSASSCVERPRSTLSTR</sequence>
<dbReference type="SUPFAM" id="SSF56059">
    <property type="entry name" value="Glutathione synthetase ATP-binding domain-like"/>
    <property type="match status" value="1"/>
</dbReference>
<reference evidence="9" key="1">
    <citation type="submission" date="2017-01" db="EMBL/GenBank/DDBJ databases">
        <title>A deep insight into the sialotranscriptome of adult male and female Cluex tarsalis mosquitoes.</title>
        <authorList>
            <person name="Ribeiro J.M."/>
            <person name="Moreira F."/>
            <person name="Bernard K.A."/>
            <person name="Calvo E."/>
        </authorList>
    </citation>
    <scope>NUCLEOTIDE SEQUENCE</scope>
    <source>
        <strain evidence="9">Kern County</strain>
        <tissue evidence="9">Salivary glands</tissue>
    </source>
</reference>
<evidence type="ECO:0000256" key="6">
    <source>
        <dbReference type="PROSITE-ProRule" id="PRU00409"/>
    </source>
</evidence>
<dbReference type="Gene3D" id="3.30.470.20">
    <property type="entry name" value="ATP-grasp fold, B domain"/>
    <property type="match status" value="1"/>
</dbReference>
<dbReference type="GO" id="GO:0046872">
    <property type="term" value="F:metal ion binding"/>
    <property type="evidence" value="ECO:0007669"/>
    <property type="project" value="InterPro"/>
</dbReference>
<dbReference type="InterPro" id="IPR011761">
    <property type="entry name" value="ATP-grasp"/>
</dbReference>
<name>A0A1Q3FST3_CULTA</name>
<dbReference type="GO" id="GO:0060271">
    <property type="term" value="P:cilium assembly"/>
    <property type="evidence" value="ECO:0007669"/>
    <property type="project" value="TreeGrafter"/>
</dbReference>
<evidence type="ECO:0000256" key="1">
    <source>
        <dbReference type="ARBA" id="ARBA00004496"/>
    </source>
</evidence>
<dbReference type="EMBL" id="GFDL01004386">
    <property type="protein sequence ID" value="JAV30659.1"/>
    <property type="molecule type" value="Transcribed_RNA"/>
</dbReference>
<evidence type="ECO:0000259" key="8">
    <source>
        <dbReference type="PROSITE" id="PS50975"/>
    </source>
</evidence>